<gene>
    <name evidence="8" type="ORF">HPP92_001433</name>
</gene>
<evidence type="ECO:0000256" key="6">
    <source>
        <dbReference type="SAM" id="MobiDB-lite"/>
    </source>
</evidence>
<dbReference type="PANTHER" id="PTHR32096:SF146">
    <property type="entry name" value="WRKY TRANSCRIPTION FACTOR 19-RELATED"/>
    <property type="match status" value="1"/>
</dbReference>
<keyword evidence="3" id="KW-0238">DNA-binding</keyword>
<evidence type="ECO:0000256" key="2">
    <source>
        <dbReference type="ARBA" id="ARBA00023015"/>
    </source>
</evidence>
<dbReference type="PROSITE" id="PS50811">
    <property type="entry name" value="WRKY"/>
    <property type="match status" value="1"/>
</dbReference>
<dbReference type="EMBL" id="JADCNL010000001">
    <property type="protein sequence ID" value="KAG0496742.1"/>
    <property type="molecule type" value="Genomic_DNA"/>
</dbReference>
<evidence type="ECO:0000259" key="7">
    <source>
        <dbReference type="PROSITE" id="PS50811"/>
    </source>
</evidence>
<dbReference type="Proteomes" id="UP000636800">
    <property type="component" value="Chromosome 1"/>
</dbReference>
<evidence type="ECO:0000313" key="8">
    <source>
        <dbReference type="EMBL" id="KAG0496742.1"/>
    </source>
</evidence>
<keyword evidence="4" id="KW-0804">Transcription</keyword>
<protein>
    <recommendedName>
        <fullName evidence="7">WRKY domain-containing protein</fullName>
    </recommendedName>
</protein>
<keyword evidence="2" id="KW-0805">Transcription regulation</keyword>
<accession>A0A835S480</accession>
<evidence type="ECO:0000256" key="1">
    <source>
        <dbReference type="ARBA" id="ARBA00004123"/>
    </source>
</evidence>
<dbReference type="SUPFAM" id="SSF118290">
    <property type="entry name" value="WRKY DNA-binding domain"/>
    <property type="match status" value="1"/>
</dbReference>
<dbReference type="SMART" id="SM00774">
    <property type="entry name" value="WRKY"/>
    <property type="match status" value="1"/>
</dbReference>
<dbReference type="GO" id="GO:0005634">
    <property type="term" value="C:nucleus"/>
    <property type="evidence" value="ECO:0007669"/>
    <property type="project" value="UniProtKB-SubCell"/>
</dbReference>
<evidence type="ECO:0000256" key="3">
    <source>
        <dbReference type="ARBA" id="ARBA00023125"/>
    </source>
</evidence>
<dbReference type="GO" id="GO:0000976">
    <property type="term" value="F:transcription cis-regulatory region binding"/>
    <property type="evidence" value="ECO:0007669"/>
    <property type="project" value="TreeGrafter"/>
</dbReference>
<reference evidence="8 9" key="1">
    <citation type="journal article" date="2020" name="Nat. Food">
        <title>A phased Vanilla planifolia genome enables genetic improvement of flavour and production.</title>
        <authorList>
            <person name="Hasing T."/>
            <person name="Tang H."/>
            <person name="Brym M."/>
            <person name="Khazi F."/>
            <person name="Huang T."/>
            <person name="Chambers A.H."/>
        </authorList>
    </citation>
    <scope>NUCLEOTIDE SEQUENCE [LARGE SCALE GENOMIC DNA]</scope>
    <source>
        <tissue evidence="8">Leaf</tissue>
    </source>
</reference>
<sequence length="240" mass="25962">MEHAVSLVILACNMARVLESNLPHVATNPYAALASCEDVAVAFNNAVAELRNCLGFLSVQSVLEEPASFFVPPQQGGSTSQRTSMRRRESGETRTVQIPALHAGNMELPPDDGYTWRKYGQKDILGSRFPRSYYRCTHKNFGCDAKKKVQRLDQEPCLFEITYCGQHTCQTSPVALENFTGMGEEAAAGQQQGSGEGSYGEGSVADFAKVMFCSGSGGGVDALLKGKQDEVDDRSTSKGM</sequence>
<dbReference type="InterPro" id="IPR036576">
    <property type="entry name" value="WRKY_dom_sf"/>
</dbReference>
<comment type="caution">
    <text evidence="8">The sequence shown here is derived from an EMBL/GenBank/DDBJ whole genome shotgun (WGS) entry which is preliminary data.</text>
</comment>
<dbReference type="Pfam" id="PF03106">
    <property type="entry name" value="WRKY"/>
    <property type="match status" value="1"/>
</dbReference>
<dbReference type="Gene3D" id="2.20.25.80">
    <property type="entry name" value="WRKY domain"/>
    <property type="match status" value="1"/>
</dbReference>
<keyword evidence="9" id="KW-1185">Reference proteome</keyword>
<name>A0A835S480_VANPL</name>
<dbReference type="GO" id="GO:0003700">
    <property type="term" value="F:DNA-binding transcription factor activity"/>
    <property type="evidence" value="ECO:0007669"/>
    <property type="project" value="InterPro"/>
</dbReference>
<dbReference type="AlphaFoldDB" id="A0A835S480"/>
<dbReference type="InterPro" id="IPR003657">
    <property type="entry name" value="WRKY_dom"/>
</dbReference>
<feature type="domain" description="WRKY" evidence="7">
    <location>
        <begin position="111"/>
        <end position="172"/>
    </location>
</feature>
<comment type="subcellular location">
    <subcellularLocation>
        <location evidence="1">Nucleus</location>
    </subcellularLocation>
</comment>
<keyword evidence="5" id="KW-0539">Nucleus</keyword>
<dbReference type="PANTHER" id="PTHR32096">
    <property type="entry name" value="WRKY TRANSCRIPTION FACTOR 30-RELATED-RELATED"/>
    <property type="match status" value="1"/>
</dbReference>
<evidence type="ECO:0000256" key="5">
    <source>
        <dbReference type="ARBA" id="ARBA00023242"/>
    </source>
</evidence>
<proteinExistence type="predicted"/>
<organism evidence="8 9">
    <name type="scientific">Vanilla planifolia</name>
    <name type="common">Vanilla</name>
    <dbReference type="NCBI Taxonomy" id="51239"/>
    <lineage>
        <taxon>Eukaryota</taxon>
        <taxon>Viridiplantae</taxon>
        <taxon>Streptophyta</taxon>
        <taxon>Embryophyta</taxon>
        <taxon>Tracheophyta</taxon>
        <taxon>Spermatophyta</taxon>
        <taxon>Magnoliopsida</taxon>
        <taxon>Liliopsida</taxon>
        <taxon>Asparagales</taxon>
        <taxon>Orchidaceae</taxon>
        <taxon>Vanilloideae</taxon>
        <taxon>Vanilleae</taxon>
        <taxon>Vanilla</taxon>
    </lineage>
</organism>
<evidence type="ECO:0000313" key="9">
    <source>
        <dbReference type="Proteomes" id="UP000636800"/>
    </source>
</evidence>
<feature type="region of interest" description="Disordered" evidence="6">
    <location>
        <begin position="72"/>
        <end position="93"/>
    </location>
</feature>
<dbReference type="OrthoDB" id="194358at2759"/>
<evidence type="ECO:0000256" key="4">
    <source>
        <dbReference type="ARBA" id="ARBA00023163"/>
    </source>
</evidence>
<dbReference type="InterPro" id="IPR044810">
    <property type="entry name" value="WRKY_plant"/>
</dbReference>